<keyword evidence="4 6" id="KW-1133">Transmembrane helix</keyword>
<protein>
    <submittedName>
        <fullName evidence="8">YxaI</fullName>
    </submittedName>
</protein>
<sequence>MEKPAGFWIRAAASIIDVFIIAIFSFIMIFINTFIVLPLIDAAGTHMSEARYEFFMLIIGTIPVLAIIFIFAILYYSLLTSLNMQATLGKKLMGIIGVNQYGERISFWHSFGRFFAYTLSKILYIGFIMAAFPSKLALHDYICGTKVVYKNKYLD</sequence>
<proteinExistence type="predicted"/>
<reference evidence="8 9" key="1">
    <citation type="submission" date="2014-12" db="EMBL/GenBank/DDBJ databases">
        <title>Comparative genome analysis of Bacillus coagulans HM-08, Clostridium butyricum HM-68, Bacillus subtilis HM-66 and Bacillus licheniformis BL-09.</title>
        <authorList>
            <person name="Zhang H."/>
        </authorList>
    </citation>
    <scope>NUCLEOTIDE SEQUENCE [LARGE SCALE GENOMIC DNA]</scope>
    <source>
        <strain evidence="8 9">HM-66</strain>
    </source>
</reference>
<dbReference type="InterPro" id="IPR051791">
    <property type="entry name" value="Pra-immunoreactive"/>
</dbReference>
<dbReference type="GO" id="GO:0005886">
    <property type="term" value="C:plasma membrane"/>
    <property type="evidence" value="ECO:0007669"/>
    <property type="project" value="UniProtKB-SubCell"/>
</dbReference>
<dbReference type="PANTHER" id="PTHR36115">
    <property type="entry name" value="PROLINE-RICH ANTIGEN HOMOLOG-RELATED"/>
    <property type="match status" value="1"/>
</dbReference>
<evidence type="ECO:0000256" key="1">
    <source>
        <dbReference type="ARBA" id="ARBA00004651"/>
    </source>
</evidence>
<dbReference type="Pfam" id="PF06271">
    <property type="entry name" value="RDD"/>
    <property type="match status" value="1"/>
</dbReference>
<dbReference type="PATRIC" id="fig|1423.173.peg.3464"/>
<dbReference type="InterPro" id="IPR010432">
    <property type="entry name" value="RDD"/>
</dbReference>
<feature type="domain" description="RDD" evidence="7">
    <location>
        <begin position="4"/>
        <end position="144"/>
    </location>
</feature>
<organism evidence="8 9">
    <name type="scientific">Bacillus subtilis</name>
    <dbReference type="NCBI Taxonomy" id="1423"/>
    <lineage>
        <taxon>Bacteria</taxon>
        <taxon>Bacillati</taxon>
        <taxon>Bacillota</taxon>
        <taxon>Bacilli</taxon>
        <taxon>Bacillales</taxon>
        <taxon>Bacillaceae</taxon>
        <taxon>Bacillus</taxon>
    </lineage>
</organism>
<evidence type="ECO:0000256" key="2">
    <source>
        <dbReference type="ARBA" id="ARBA00022475"/>
    </source>
</evidence>
<feature type="transmembrane region" description="Helical" evidence="6">
    <location>
        <begin position="12"/>
        <end position="40"/>
    </location>
</feature>
<name>A0A0D1ILM9_BACIU</name>
<evidence type="ECO:0000256" key="5">
    <source>
        <dbReference type="ARBA" id="ARBA00023136"/>
    </source>
</evidence>
<feature type="transmembrane region" description="Helical" evidence="6">
    <location>
        <begin position="114"/>
        <end position="132"/>
    </location>
</feature>
<evidence type="ECO:0000313" key="8">
    <source>
        <dbReference type="EMBL" id="KIU10018.1"/>
    </source>
</evidence>
<dbReference type="PANTHER" id="PTHR36115:SF9">
    <property type="entry name" value="LMO1584 PROTEIN"/>
    <property type="match status" value="1"/>
</dbReference>
<feature type="transmembrane region" description="Helical" evidence="6">
    <location>
        <begin position="52"/>
        <end position="78"/>
    </location>
</feature>
<dbReference type="AlphaFoldDB" id="A0A0D1ILM9"/>
<dbReference type="Proteomes" id="UP000032247">
    <property type="component" value="Unassembled WGS sequence"/>
</dbReference>
<evidence type="ECO:0000313" key="9">
    <source>
        <dbReference type="Proteomes" id="UP000032247"/>
    </source>
</evidence>
<gene>
    <name evidence="8" type="ORF">SC09_Contig28orf00175</name>
</gene>
<evidence type="ECO:0000259" key="7">
    <source>
        <dbReference type="Pfam" id="PF06271"/>
    </source>
</evidence>
<dbReference type="EMBL" id="JXBC01000006">
    <property type="protein sequence ID" value="KIU10018.1"/>
    <property type="molecule type" value="Genomic_DNA"/>
</dbReference>
<evidence type="ECO:0000256" key="3">
    <source>
        <dbReference type="ARBA" id="ARBA00022692"/>
    </source>
</evidence>
<keyword evidence="5 6" id="KW-0472">Membrane</keyword>
<comment type="subcellular location">
    <subcellularLocation>
        <location evidence="1">Cell membrane</location>
        <topology evidence="1">Multi-pass membrane protein</topology>
    </subcellularLocation>
</comment>
<keyword evidence="2" id="KW-1003">Cell membrane</keyword>
<accession>A0A0D1ILM9</accession>
<evidence type="ECO:0000256" key="4">
    <source>
        <dbReference type="ARBA" id="ARBA00022989"/>
    </source>
</evidence>
<comment type="caution">
    <text evidence="8">The sequence shown here is derived from an EMBL/GenBank/DDBJ whole genome shotgun (WGS) entry which is preliminary data.</text>
</comment>
<keyword evidence="3 6" id="KW-0812">Transmembrane</keyword>
<evidence type="ECO:0000256" key="6">
    <source>
        <dbReference type="SAM" id="Phobius"/>
    </source>
</evidence>